<feature type="region of interest" description="Disordered" evidence="1">
    <location>
        <begin position="1"/>
        <end position="59"/>
    </location>
</feature>
<gene>
    <name evidence="3" type="ORF">AV274_6589</name>
</gene>
<feature type="region of interest" description="Disordered" evidence="1">
    <location>
        <begin position="251"/>
        <end position="296"/>
    </location>
</feature>
<evidence type="ECO:0000259" key="2">
    <source>
        <dbReference type="Pfam" id="PF04059"/>
    </source>
</evidence>
<protein>
    <submittedName>
        <fullName evidence="3">Mei2-like protein</fullName>
    </submittedName>
</protein>
<dbReference type="Gene3D" id="3.30.70.330">
    <property type="match status" value="1"/>
</dbReference>
<dbReference type="AlphaFoldDB" id="A0A196S6Z6"/>
<accession>A0A196S6Z6</accession>
<dbReference type="InterPro" id="IPR035979">
    <property type="entry name" value="RBD_domain_sf"/>
</dbReference>
<dbReference type="EMBL" id="LXWW01000580">
    <property type="protein sequence ID" value="OAO11754.1"/>
    <property type="molecule type" value="Genomic_DNA"/>
</dbReference>
<dbReference type="GO" id="GO:0003676">
    <property type="term" value="F:nucleic acid binding"/>
    <property type="evidence" value="ECO:0007669"/>
    <property type="project" value="InterPro"/>
</dbReference>
<reference evidence="3 4" key="1">
    <citation type="submission" date="2016-05" db="EMBL/GenBank/DDBJ databases">
        <title>Nuclear genome of Blastocystis sp. subtype 1 NandII.</title>
        <authorList>
            <person name="Gentekaki E."/>
            <person name="Curtis B."/>
            <person name="Stairs C."/>
            <person name="Eme L."/>
            <person name="Herman E."/>
            <person name="Klimes V."/>
            <person name="Arias M.C."/>
            <person name="Elias M."/>
            <person name="Hilliou F."/>
            <person name="Klute M."/>
            <person name="Malik S.-B."/>
            <person name="Pightling A."/>
            <person name="Rachubinski R."/>
            <person name="Salas D."/>
            <person name="Schlacht A."/>
            <person name="Suga H."/>
            <person name="Archibald J."/>
            <person name="Ball S.G."/>
            <person name="Clark G."/>
            <person name="Dacks J."/>
            <person name="Van Der Giezen M."/>
            <person name="Tsaousis A."/>
            <person name="Roger A."/>
        </authorList>
    </citation>
    <scope>NUCLEOTIDE SEQUENCE [LARGE SCALE GENOMIC DNA]</scope>
    <source>
        <strain evidence="4">ATCC 50177 / NandII</strain>
    </source>
</reference>
<organism evidence="3 4">
    <name type="scientific">Blastocystis sp. subtype 1 (strain ATCC 50177 / NandII)</name>
    <dbReference type="NCBI Taxonomy" id="478820"/>
    <lineage>
        <taxon>Eukaryota</taxon>
        <taxon>Sar</taxon>
        <taxon>Stramenopiles</taxon>
        <taxon>Bigyra</taxon>
        <taxon>Opalozoa</taxon>
        <taxon>Opalinata</taxon>
        <taxon>Blastocystidae</taxon>
        <taxon>Blastocystis</taxon>
    </lineage>
</organism>
<dbReference type="Proteomes" id="UP000078348">
    <property type="component" value="Unassembled WGS sequence"/>
</dbReference>
<keyword evidence="4" id="KW-1185">Reference proteome</keyword>
<sequence>MNTTSRLDTPGGSPPALRSYLSQDATPFVMHNKLHPDPSPSLTPRLPGTDSTPMNPPMQRQRNVFTFDTPSLTPGFGMTPPPPGGAVRMHFSQEGDRSPYSLMEPSLYPLDQPSSIDPYYTPDFRNQSLSDSFHPHDNFSSLRSRSLLSELSPLRANSSSSLLSPSQPPLGGLSLLPGDYYHQEDFLPHRPFSVSTSPSFARSPVLADPSHFDCRTDPSHFDCRDASHFDCRTDPSHFDCRDASHFDCRAASPTLKPPAPYSEPRASPSRPKRSVRSRGGSPGAPEPINELKIEEVRSGKDKRTTLMIKNIPNAFSRETVLGIIDKSCKDKYDFFYLPIDQKTGCNLGYGYINMTSTDSVVTLYEELNGKRWANTRSVKVCSICYGRLQSGDEDLVQYCSDWSVMTSDEKYHPLFFTPKKRTVDGKEVIVMERYTPSINLSMKSTS</sequence>
<dbReference type="Pfam" id="PF04059">
    <property type="entry name" value="RRM_2"/>
    <property type="match status" value="1"/>
</dbReference>
<evidence type="ECO:0000313" key="3">
    <source>
        <dbReference type="EMBL" id="OAO11754.1"/>
    </source>
</evidence>
<dbReference type="InterPro" id="IPR012677">
    <property type="entry name" value="Nucleotide-bd_a/b_plait_sf"/>
</dbReference>
<evidence type="ECO:0000313" key="4">
    <source>
        <dbReference type="Proteomes" id="UP000078348"/>
    </source>
</evidence>
<proteinExistence type="predicted"/>
<dbReference type="InterPro" id="IPR007201">
    <property type="entry name" value="Mei2-like_Rrm_C"/>
</dbReference>
<feature type="domain" description="Mei2-like C-terminal RNA recognition motif" evidence="2">
    <location>
        <begin position="303"/>
        <end position="397"/>
    </location>
</feature>
<evidence type="ECO:0000256" key="1">
    <source>
        <dbReference type="SAM" id="MobiDB-lite"/>
    </source>
</evidence>
<dbReference type="CDD" id="cd12277">
    <property type="entry name" value="RRM3_MEI2_EAR1_like"/>
    <property type="match status" value="1"/>
</dbReference>
<comment type="caution">
    <text evidence="3">The sequence shown here is derived from an EMBL/GenBank/DDBJ whole genome shotgun (WGS) entry which is preliminary data.</text>
</comment>
<feature type="compositionally biased region" description="Polar residues" evidence="1">
    <location>
        <begin position="49"/>
        <end position="59"/>
    </location>
</feature>
<name>A0A196S6Z6_BLAHN</name>
<dbReference type="SUPFAM" id="SSF54928">
    <property type="entry name" value="RNA-binding domain, RBD"/>
    <property type="match status" value="1"/>
</dbReference>
<dbReference type="OrthoDB" id="417481at2759"/>